<organism evidence="2 3">
    <name type="scientific">Meloidogyne enterolobii</name>
    <name type="common">Root-knot nematode worm</name>
    <name type="synonym">Meloidogyne mayaguensis</name>
    <dbReference type="NCBI Taxonomy" id="390850"/>
    <lineage>
        <taxon>Eukaryota</taxon>
        <taxon>Metazoa</taxon>
        <taxon>Ecdysozoa</taxon>
        <taxon>Nematoda</taxon>
        <taxon>Chromadorea</taxon>
        <taxon>Rhabditida</taxon>
        <taxon>Tylenchina</taxon>
        <taxon>Tylenchomorpha</taxon>
        <taxon>Tylenchoidea</taxon>
        <taxon>Meloidogynidae</taxon>
        <taxon>Meloidogyninae</taxon>
        <taxon>Meloidogyne</taxon>
    </lineage>
</organism>
<keyword evidence="1" id="KW-0732">Signal</keyword>
<evidence type="ECO:0000313" key="2">
    <source>
        <dbReference type="EMBL" id="CAD2190827.1"/>
    </source>
</evidence>
<feature type="signal peptide" evidence="1">
    <location>
        <begin position="1"/>
        <end position="30"/>
    </location>
</feature>
<dbReference type="EMBL" id="CAJEWN010000837">
    <property type="protein sequence ID" value="CAD2190827.1"/>
    <property type="molecule type" value="Genomic_DNA"/>
</dbReference>
<feature type="chain" id="PRO_5028338670" evidence="1">
    <location>
        <begin position="31"/>
        <end position="81"/>
    </location>
</feature>
<accession>A0A6V7WV21</accession>
<name>A0A6V7WV21_MELEN</name>
<proteinExistence type="predicted"/>
<dbReference type="Proteomes" id="UP000580250">
    <property type="component" value="Unassembled WGS sequence"/>
</dbReference>
<sequence length="81" mass="7791">MQAHFSQATIIFVAMFALAIFVFLPSSTVACGGGCCGCCATCGIGGFGGGFGGPGFGGPGFGGPGFGGSSHLLLTFSSRTA</sequence>
<protein>
    <submittedName>
        <fullName evidence="2">Uncharacterized protein</fullName>
    </submittedName>
</protein>
<gene>
    <name evidence="2" type="ORF">MENT_LOCUS43645</name>
</gene>
<evidence type="ECO:0000313" key="3">
    <source>
        <dbReference type="Proteomes" id="UP000580250"/>
    </source>
</evidence>
<dbReference type="AlphaFoldDB" id="A0A6V7WV21"/>
<reference evidence="2 3" key="1">
    <citation type="submission" date="2020-08" db="EMBL/GenBank/DDBJ databases">
        <authorList>
            <person name="Koutsovoulos G."/>
            <person name="Danchin GJ E."/>
        </authorList>
    </citation>
    <scope>NUCLEOTIDE SEQUENCE [LARGE SCALE GENOMIC DNA]</scope>
</reference>
<evidence type="ECO:0000256" key="1">
    <source>
        <dbReference type="SAM" id="SignalP"/>
    </source>
</evidence>
<comment type="caution">
    <text evidence="2">The sequence shown here is derived from an EMBL/GenBank/DDBJ whole genome shotgun (WGS) entry which is preliminary data.</text>
</comment>